<dbReference type="PROSITE" id="PS51900">
    <property type="entry name" value="CB"/>
    <property type="match status" value="1"/>
</dbReference>
<evidence type="ECO:0000256" key="4">
    <source>
        <dbReference type="ARBA" id="ARBA00022829"/>
    </source>
</evidence>
<keyword evidence="6 9" id="KW-0238">DNA-binding</keyword>
<dbReference type="PANTHER" id="PTHR30349:SF77">
    <property type="entry name" value="TYROSINE RECOMBINASE XERC"/>
    <property type="match status" value="1"/>
</dbReference>
<evidence type="ECO:0000313" key="12">
    <source>
        <dbReference type="EMBL" id="VYT78713.1"/>
    </source>
</evidence>
<evidence type="ECO:0000256" key="5">
    <source>
        <dbReference type="ARBA" id="ARBA00022908"/>
    </source>
</evidence>
<accession>A0A6N2ZJ86</accession>
<dbReference type="InterPro" id="IPR011010">
    <property type="entry name" value="DNA_brk_join_enz"/>
</dbReference>
<dbReference type="GO" id="GO:0051301">
    <property type="term" value="P:cell division"/>
    <property type="evidence" value="ECO:0007669"/>
    <property type="project" value="UniProtKB-KW"/>
</dbReference>
<proteinExistence type="predicted"/>
<sequence length="309" mass="36848">MDLRELILQYLLKCELQNNLDKKTLKAYCIDLEQFRKFMFDKDDFFTKESVNEYIYELKYKGYAIKTIKRKIASLKAFFSYLNYEDIIELNPFYKIKLRIKEPFILPKVIPVNELSKLFEYVYEEIEKCDKTSYRYKELIRDIAVLELLIGTGMRISELCTLKKENIVYSRNILKIYGKGAKERIIPICYPSLLESLKLYSSIFDEELKQTEYFFINKRKNRLSSQSVRNMIKKYCKLTNINSSITPHMFRHTFATMLLDQDVDTRYIQMLLGHANIVTTQIYTHVTSNKKNEIMKYKNPLSKININKG</sequence>
<dbReference type="GO" id="GO:0006310">
    <property type="term" value="P:DNA recombination"/>
    <property type="evidence" value="ECO:0007669"/>
    <property type="project" value="UniProtKB-KW"/>
</dbReference>
<keyword evidence="2" id="KW-0963">Cytoplasm</keyword>
<dbReference type="InterPro" id="IPR004107">
    <property type="entry name" value="Integrase_SAM-like_N"/>
</dbReference>
<dbReference type="InterPro" id="IPR044068">
    <property type="entry name" value="CB"/>
</dbReference>
<dbReference type="InterPro" id="IPR013762">
    <property type="entry name" value="Integrase-like_cat_sf"/>
</dbReference>
<dbReference type="EMBL" id="CACRUP010000007">
    <property type="protein sequence ID" value="VYT78713.1"/>
    <property type="molecule type" value="Genomic_DNA"/>
</dbReference>
<dbReference type="Gene3D" id="1.10.150.130">
    <property type="match status" value="1"/>
</dbReference>
<evidence type="ECO:0000256" key="3">
    <source>
        <dbReference type="ARBA" id="ARBA00022618"/>
    </source>
</evidence>
<dbReference type="GO" id="GO:0015074">
    <property type="term" value="P:DNA integration"/>
    <property type="evidence" value="ECO:0007669"/>
    <property type="project" value="UniProtKB-KW"/>
</dbReference>
<keyword evidence="3" id="KW-0132">Cell division</keyword>
<dbReference type="GO" id="GO:0003677">
    <property type="term" value="F:DNA binding"/>
    <property type="evidence" value="ECO:0007669"/>
    <property type="project" value="UniProtKB-UniRule"/>
</dbReference>
<evidence type="ECO:0000259" key="10">
    <source>
        <dbReference type="PROSITE" id="PS51898"/>
    </source>
</evidence>
<gene>
    <name evidence="12" type="primary">xerD_1</name>
    <name evidence="12" type="ORF">PGLFYP46_01055</name>
</gene>
<dbReference type="GO" id="GO:0005737">
    <property type="term" value="C:cytoplasm"/>
    <property type="evidence" value="ECO:0007669"/>
    <property type="project" value="UniProtKB-SubCell"/>
</dbReference>
<dbReference type="RefSeq" id="WP_035110817.1">
    <property type="nucleotide sequence ID" value="NZ_CACRUP010000007.1"/>
</dbReference>
<reference evidence="12" key="1">
    <citation type="submission" date="2019-11" db="EMBL/GenBank/DDBJ databases">
        <authorList>
            <person name="Feng L."/>
        </authorList>
    </citation>
    <scope>NUCLEOTIDE SEQUENCE</scope>
    <source>
        <strain evidence="12">PgorbachiiLFYP46</strain>
    </source>
</reference>
<dbReference type="SUPFAM" id="SSF56349">
    <property type="entry name" value="DNA breaking-rejoining enzymes"/>
    <property type="match status" value="1"/>
</dbReference>
<dbReference type="AlphaFoldDB" id="A0A6N2ZJ86"/>
<feature type="domain" description="Core-binding (CB)" evidence="11">
    <location>
        <begin position="1"/>
        <end position="83"/>
    </location>
</feature>
<evidence type="ECO:0000256" key="7">
    <source>
        <dbReference type="ARBA" id="ARBA00023172"/>
    </source>
</evidence>
<evidence type="ECO:0000256" key="8">
    <source>
        <dbReference type="ARBA" id="ARBA00023306"/>
    </source>
</evidence>
<protein>
    <submittedName>
        <fullName evidence="12">Tyrosine recombinase XerD</fullName>
    </submittedName>
</protein>
<keyword evidence="8" id="KW-0131">Cell cycle</keyword>
<evidence type="ECO:0000256" key="2">
    <source>
        <dbReference type="ARBA" id="ARBA00022490"/>
    </source>
</evidence>
<dbReference type="InterPro" id="IPR002104">
    <property type="entry name" value="Integrase_catalytic"/>
</dbReference>
<evidence type="ECO:0000259" key="11">
    <source>
        <dbReference type="PROSITE" id="PS51900"/>
    </source>
</evidence>
<keyword evidence="5" id="KW-0229">DNA integration</keyword>
<evidence type="ECO:0000256" key="1">
    <source>
        <dbReference type="ARBA" id="ARBA00004496"/>
    </source>
</evidence>
<dbReference type="Gene3D" id="1.10.443.10">
    <property type="entry name" value="Intergrase catalytic core"/>
    <property type="match status" value="1"/>
</dbReference>
<dbReference type="PANTHER" id="PTHR30349">
    <property type="entry name" value="PHAGE INTEGRASE-RELATED"/>
    <property type="match status" value="1"/>
</dbReference>
<dbReference type="Pfam" id="PF00589">
    <property type="entry name" value="Phage_integrase"/>
    <property type="match status" value="1"/>
</dbReference>
<dbReference type="InterPro" id="IPR050090">
    <property type="entry name" value="Tyrosine_recombinase_XerCD"/>
</dbReference>
<dbReference type="InterPro" id="IPR010998">
    <property type="entry name" value="Integrase_recombinase_N"/>
</dbReference>
<comment type="subcellular location">
    <subcellularLocation>
        <location evidence="1">Cytoplasm</location>
    </subcellularLocation>
</comment>
<feature type="domain" description="Tyr recombinase" evidence="10">
    <location>
        <begin position="105"/>
        <end position="296"/>
    </location>
</feature>
<keyword evidence="7" id="KW-0233">DNA recombination</keyword>
<evidence type="ECO:0000256" key="6">
    <source>
        <dbReference type="ARBA" id="ARBA00023125"/>
    </source>
</evidence>
<evidence type="ECO:0000256" key="9">
    <source>
        <dbReference type="PROSITE-ProRule" id="PRU01248"/>
    </source>
</evidence>
<dbReference type="PROSITE" id="PS51898">
    <property type="entry name" value="TYR_RECOMBINASE"/>
    <property type="match status" value="1"/>
</dbReference>
<organism evidence="12">
    <name type="scientific">Peptoniphilus gorbachii</name>
    <dbReference type="NCBI Taxonomy" id="411567"/>
    <lineage>
        <taxon>Bacteria</taxon>
        <taxon>Bacillati</taxon>
        <taxon>Bacillota</taxon>
        <taxon>Tissierellia</taxon>
        <taxon>Tissierellales</taxon>
        <taxon>Peptoniphilaceae</taxon>
        <taxon>Peptoniphilus</taxon>
    </lineage>
</organism>
<dbReference type="GO" id="GO:0007059">
    <property type="term" value="P:chromosome segregation"/>
    <property type="evidence" value="ECO:0007669"/>
    <property type="project" value="UniProtKB-KW"/>
</dbReference>
<name>A0A6N2ZJ86_9FIRM</name>
<keyword evidence="4" id="KW-0159">Chromosome partition</keyword>
<dbReference type="Pfam" id="PF02899">
    <property type="entry name" value="Phage_int_SAM_1"/>
    <property type="match status" value="1"/>
</dbReference>